<dbReference type="PANTHER" id="PTHR37423">
    <property type="entry name" value="SOLUBLE LYTIC MUREIN TRANSGLYCOSYLASE-RELATED"/>
    <property type="match status" value="1"/>
</dbReference>
<proteinExistence type="predicted"/>
<keyword evidence="3" id="KW-1185">Reference proteome</keyword>
<dbReference type="EC" id="4.2.2.-" evidence="2"/>
<reference evidence="2 3" key="1">
    <citation type="submission" date="2016-09" db="EMBL/GenBank/DDBJ databases">
        <title>Genome sequence of Eubacterium angustum.</title>
        <authorList>
            <person name="Poehlein A."/>
            <person name="Daniel R."/>
        </authorList>
    </citation>
    <scope>NUCLEOTIDE SEQUENCE [LARGE SCALE GENOMIC DNA]</scope>
    <source>
        <strain evidence="2 3">DSM 1989</strain>
    </source>
</reference>
<dbReference type="STRING" id="39480.EUAN_10500"/>
<dbReference type="EMBL" id="MKIE01000003">
    <property type="protein sequence ID" value="OHW62487.1"/>
    <property type="molecule type" value="Genomic_DNA"/>
</dbReference>
<dbReference type="Pfam" id="PF01464">
    <property type="entry name" value="SLT"/>
    <property type="match status" value="1"/>
</dbReference>
<feature type="domain" description="Transglycosylase SLT" evidence="1">
    <location>
        <begin position="42"/>
        <end position="148"/>
    </location>
</feature>
<organism evidence="2 3">
    <name type="scientific">Andreesenia angusta</name>
    <dbReference type="NCBI Taxonomy" id="39480"/>
    <lineage>
        <taxon>Bacteria</taxon>
        <taxon>Bacillati</taxon>
        <taxon>Bacillota</taxon>
        <taxon>Tissierellia</taxon>
        <taxon>Tissierellales</taxon>
        <taxon>Gottschalkiaceae</taxon>
        <taxon>Andreesenia</taxon>
    </lineage>
</organism>
<accession>A0A1S1V8L7</accession>
<evidence type="ECO:0000313" key="2">
    <source>
        <dbReference type="EMBL" id="OHW62487.1"/>
    </source>
</evidence>
<name>A0A1S1V8L7_9FIRM</name>
<dbReference type="GO" id="GO:0016829">
    <property type="term" value="F:lyase activity"/>
    <property type="evidence" value="ECO:0007669"/>
    <property type="project" value="UniProtKB-KW"/>
</dbReference>
<sequence>MRLSRGVRRAISLLVLFCIVAFMQRDRILEQFYPLEYEDSVLEYSEEYGLESSLVFGIIKVESKFKSDAVSRKGAIGLMQIMPETGWWIAEKMGLEDFREEDLYDHEINIKMGSWYMKNLVDEFGGNVETAVAAYNGGRGNVKKWLSDGRYSQDGENLSEIPFKETSDYVERVMKAQSVYRDIYEGE</sequence>
<evidence type="ECO:0000313" key="3">
    <source>
        <dbReference type="Proteomes" id="UP000180254"/>
    </source>
</evidence>
<dbReference type="SUPFAM" id="SSF53955">
    <property type="entry name" value="Lysozyme-like"/>
    <property type="match status" value="1"/>
</dbReference>
<protein>
    <submittedName>
        <fullName evidence="2">Soluble lytic murein transglycosylase</fullName>
        <ecNumber evidence="2">4.2.2.-</ecNumber>
    </submittedName>
</protein>
<dbReference type="InterPro" id="IPR008258">
    <property type="entry name" value="Transglycosylase_SLT_dom_1"/>
</dbReference>
<dbReference type="Proteomes" id="UP000180254">
    <property type="component" value="Unassembled WGS sequence"/>
</dbReference>
<dbReference type="AlphaFoldDB" id="A0A1S1V8L7"/>
<evidence type="ECO:0000259" key="1">
    <source>
        <dbReference type="Pfam" id="PF01464"/>
    </source>
</evidence>
<dbReference type="CDD" id="cd16896">
    <property type="entry name" value="LT_Slt70-like"/>
    <property type="match status" value="1"/>
</dbReference>
<comment type="caution">
    <text evidence="2">The sequence shown here is derived from an EMBL/GenBank/DDBJ whole genome shotgun (WGS) entry which is preliminary data.</text>
</comment>
<dbReference type="InterPro" id="IPR023346">
    <property type="entry name" value="Lysozyme-like_dom_sf"/>
</dbReference>
<keyword evidence="2" id="KW-0456">Lyase</keyword>
<dbReference type="PANTHER" id="PTHR37423:SF2">
    <property type="entry name" value="MEMBRANE-BOUND LYTIC MUREIN TRANSGLYCOSYLASE C"/>
    <property type="match status" value="1"/>
</dbReference>
<gene>
    <name evidence="2" type="primary">slt</name>
    <name evidence="2" type="ORF">EUAN_10500</name>
</gene>
<dbReference type="Gene3D" id="1.10.530.10">
    <property type="match status" value="1"/>
</dbReference>
<dbReference type="RefSeq" id="WP_211266283.1">
    <property type="nucleotide sequence ID" value="NZ_MKIE01000003.1"/>
</dbReference>